<evidence type="ECO:0000313" key="1">
    <source>
        <dbReference type="EMBL" id="KAG5303001.1"/>
    </source>
</evidence>
<dbReference type="VEuPathDB" id="FungiDB:I7I52_00835"/>
<dbReference type="Proteomes" id="UP000670092">
    <property type="component" value="Unassembled WGS sequence"/>
</dbReference>
<proteinExistence type="predicted"/>
<protein>
    <submittedName>
        <fullName evidence="1">Uncharacterized protein</fullName>
    </submittedName>
</protein>
<comment type="caution">
    <text evidence="1">The sequence shown here is derived from an EMBL/GenBank/DDBJ whole genome shotgun (WGS) entry which is preliminary data.</text>
</comment>
<dbReference type="EMBL" id="JAEVHI010000001">
    <property type="protein sequence ID" value="KAG5303001.1"/>
    <property type="molecule type" value="Genomic_DNA"/>
</dbReference>
<gene>
    <name evidence="1" type="ORF">I7I52_00835</name>
</gene>
<organism evidence="1 2">
    <name type="scientific">Ajellomyces capsulatus</name>
    <name type="common">Darling's disease fungus</name>
    <name type="synonym">Histoplasma capsulatum</name>
    <dbReference type="NCBI Taxonomy" id="5037"/>
    <lineage>
        <taxon>Eukaryota</taxon>
        <taxon>Fungi</taxon>
        <taxon>Dikarya</taxon>
        <taxon>Ascomycota</taxon>
        <taxon>Pezizomycotina</taxon>
        <taxon>Eurotiomycetes</taxon>
        <taxon>Eurotiomycetidae</taxon>
        <taxon>Onygenales</taxon>
        <taxon>Ajellomycetaceae</taxon>
        <taxon>Histoplasma</taxon>
    </lineage>
</organism>
<accession>A0A8H8D619</accession>
<sequence length="81" mass="9452">MILGMWACYYCPHQQEKRKRKRERERKKIGTSLTETRAGILNPPSCWTTTNLLKTTSIVKPLPAFLQFNSQSSSQYLHHKS</sequence>
<reference evidence="1 2" key="1">
    <citation type="submission" date="2021-01" db="EMBL/GenBank/DDBJ databases">
        <title>Chromosome-level genome assembly of a human fungal pathogen reveals clustering of transcriptionally co-regulated genes.</title>
        <authorList>
            <person name="Voorhies M."/>
            <person name="Cohen S."/>
            <person name="Shea T.P."/>
            <person name="Petrus S."/>
            <person name="Munoz J.F."/>
            <person name="Poplawski S."/>
            <person name="Goldman W.E."/>
            <person name="Michael T."/>
            <person name="Cuomo C.A."/>
            <person name="Sil A."/>
            <person name="Beyhan S."/>
        </authorList>
    </citation>
    <scope>NUCLEOTIDE SEQUENCE [LARGE SCALE GENOMIC DNA]</scope>
    <source>
        <strain evidence="1 2">G184AR</strain>
    </source>
</reference>
<dbReference type="AlphaFoldDB" id="A0A8H8D619"/>
<evidence type="ECO:0000313" key="2">
    <source>
        <dbReference type="Proteomes" id="UP000670092"/>
    </source>
</evidence>
<name>A0A8H8D619_AJECA</name>